<dbReference type="GO" id="GO:0006302">
    <property type="term" value="P:double-strand break repair"/>
    <property type="evidence" value="ECO:0007669"/>
    <property type="project" value="InterPro"/>
</dbReference>
<evidence type="ECO:0000256" key="1">
    <source>
        <dbReference type="ARBA" id="ARBA00006930"/>
    </source>
</evidence>
<evidence type="ECO:0000259" key="5">
    <source>
        <dbReference type="Pfam" id="PF13476"/>
    </source>
</evidence>
<dbReference type="InterPro" id="IPR027417">
    <property type="entry name" value="P-loop_NTPase"/>
</dbReference>
<organism evidence="6 7">
    <name type="scientific">Lentzea flaviverrucosa</name>
    <dbReference type="NCBI Taxonomy" id="200379"/>
    <lineage>
        <taxon>Bacteria</taxon>
        <taxon>Bacillati</taxon>
        <taxon>Actinomycetota</taxon>
        <taxon>Actinomycetes</taxon>
        <taxon>Pseudonocardiales</taxon>
        <taxon>Pseudonocardiaceae</taxon>
        <taxon>Lentzea</taxon>
    </lineage>
</organism>
<gene>
    <name evidence="6" type="ORF">SAMN05216195_10775</name>
</gene>
<dbReference type="GO" id="GO:0016887">
    <property type="term" value="F:ATP hydrolysis activity"/>
    <property type="evidence" value="ECO:0007669"/>
    <property type="project" value="InterPro"/>
</dbReference>
<dbReference type="Pfam" id="PF13476">
    <property type="entry name" value="AAA_23"/>
    <property type="match status" value="1"/>
</dbReference>
<reference evidence="7" key="1">
    <citation type="submission" date="2016-10" db="EMBL/GenBank/DDBJ databases">
        <authorList>
            <person name="Varghese N."/>
            <person name="Submissions S."/>
        </authorList>
    </citation>
    <scope>NUCLEOTIDE SEQUENCE [LARGE SCALE GENOMIC DNA]</scope>
    <source>
        <strain evidence="7">CGMCC 4.578</strain>
    </source>
</reference>
<dbReference type="PANTHER" id="PTHR32114:SF2">
    <property type="entry name" value="ABC TRANSPORTER ABCH.3"/>
    <property type="match status" value="1"/>
</dbReference>
<dbReference type="SUPFAM" id="SSF52540">
    <property type="entry name" value="P-loop containing nucleoside triphosphate hydrolases"/>
    <property type="match status" value="1"/>
</dbReference>
<dbReference type="AlphaFoldDB" id="A0A1H9SK68"/>
<dbReference type="GO" id="GO:0004527">
    <property type="term" value="F:exonuclease activity"/>
    <property type="evidence" value="ECO:0007669"/>
    <property type="project" value="UniProtKB-KW"/>
</dbReference>
<evidence type="ECO:0000313" key="6">
    <source>
        <dbReference type="EMBL" id="SER84649.1"/>
    </source>
</evidence>
<dbReference type="Gene3D" id="3.40.50.300">
    <property type="entry name" value="P-loop containing nucleotide triphosphate hydrolases"/>
    <property type="match status" value="2"/>
</dbReference>
<keyword evidence="6" id="KW-0540">Nuclease</keyword>
<dbReference type="OrthoDB" id="9795626at2"/>
<dbReference type="Proteomes" id="UP000199028">
    <property type="component" value="Unassembled WGS sequence"/>
</dbReference>
<evidence type="ECO:0000256" key="3">
    <source>
        <dbReference type="ARBA" id="ARBA00013368"/>
    </source>
</evidence>
<comment type="similarity">
    <text evidence="1">Belongs to the SMC family. SbcC subfamily.</text>
</comment>
<dbReference type="RefSeq" id="WP_090066854.1">
    <property type="nucleotide sequence ID" value="NZ_FOFT01000007.1"/>
</dbReference>
<dbReference type="PANTHER" id="PTHR32114">
    <property type="entry name" value="ABC TRANSPORTER ABCH.3"/>
    <property type="match status" value="1"/>
</dbReference>
<protein>
    <recommendedName>
        <fullName evidence="3">Nuclease SbcCD subunit C</fullName>
    </recommendedName>
</protein>
<sequence length="999" mass="108539">MRPLKLKFKNLRSYRALREVDFTGRDLVAVIGDTGAGKSSLLEAVCFALYGRCTWDSRSAQGLIADGGDGTLAVELTFRVRDETWRVKRTTSVNNSPPSTHHLESLDDGTTVFDRAGEVNAKITSLVGLDLDTFLKAVLLPQGKFQELLHTKRSDRTAVLKSILGLDRVDEVRDQSAAAVNRLAPQLERLKGRRSALPADIDHDIADAERRLHDAQQERARLEEVEADIAGLRDTEEEALRQASDLRTAARRIDKVPEHVVERFSELVNLDAELGDQLTLAQKQVDTAREAEDAVELRFAAADEAGTGPADTTRALTTFDAILTQLPSITEERRRLADEGTAIGDEEVALKKKEGDLTGSSANTLALEGALESSEADRESAHRKLEAGAALLTDVREADLKAIEAAKLVEQEESACTAQLTLLKAAENGEEEAKQALGAADTTLENARRAEAAVHASAGVEPGGPCPVCDRTLPDDFHSPTSTGITEAQAARKAAQTRCTKASKALIGAVAAHGKAEGSLRSARNKAQEVVAAQEEAFRLFEAEFGHRGIDADDDMILTVLAEAVRAAEGECEIRKEIAKAARENVTRSETELSEGRKALAQRRRAFSRAENALEKRWTALVQAHDELSSHFRVQGELTEVVAQERRELARLRDEELGEMLTRLAEVRADLREARSEHDKVSARKRTEVERPLARIRQELVLLAEMTGDIATLLALPVAPDHPAEATIAEESMWAKDVLATVETLSRASRSKVDRVVARADAAREESASVLAAAGLADESELEDQLLEATVRKRDADRDLGAARRNKPLCDELDRRIAQTDPVLAGLRDLCGLLTDSKFIHEVVRRRQLALLGIATHKLQSMTNGRFGFHENFLIIDGLTMQSRDVKTLSGGETFLASLALALALVELTAHGGARVEALFLDEGFGSLDSDTLASALDTLTAHADGGRLVAVISHMRAVAVNFDNVLSVKASFNGSTADWLTDDERDALATEHLAGLLS</sequence>
<dbReference type="EMBL" id="FOFT01000007">
    <property type="protein sequence ID" value="SER84649.1"/>
    <property type="molecule type" value="Genomic_DNA"/>
</dbReference>
<feature type="coiled-coil region" evidence="4">
    <location>
        <begin position="205"/>
        <end position="242"/>
    </location>
</feature>
<keyword evidence="4" id="KW-0175">Coiled coil</keyword>
<feature type="coiled-coil region" evidence="4">
    <location>
        <begin position="635"/>
        <end position="684"/>
    </location>
</feature>
<keyword evidence="6" id="KW-0269">Exonuclease</keyword>
<evidence type="ECO:0000256" key="4">
    <source>
        <dbReference type="SAM" id="Coils"/>
    </source>
</evidence>
<comment type="subunit">
    <text evidence="2">Heterodimer of SbcC and SbcD.</text>
</comment>
<proteinExistence type="inferred from homology"/>
<feature type="domain" description="Rad50/SbcC-type AAA" evidence="5">
    <location>
        <begin position="5"/>
        <end position="232"/>
    </location>
</feature>
<evidence type="ECO:0000313" key="7">
    <source>
        <dbReference type="Proteomes" id="UP000199028"/>
    </source>
</evidence>
<keyword evidence="7" id="KW-1185">Reference proteome</keyword>
<evidence type="ECO:0000256" key="2">
    <source>
        <dbReference type="ARBA" id="ARBA00011322"/>
    </source>
</evidence>
<keyword evidence="6" id="KW-0378">Hydrolase</keyword>
<dbReference type="Pfam" id="PF13558">
    <property type="entry name" value="SbcC_Walker_B"/>
    <property type="match status" value="1"/>
</dbReference>
<dbReference type="InterPro" id="IPR038729">
    <property type="entry name" value="Rad50/SbcC_AAA"/>
</dbReference>
<name>A0A1H9SK68_9PSEU</name>
<accession>A0A1H9SK68</accession>